<reference evidence="2" key="1">
    <citation type="submission" date="2021-05" db="EMBL/GenBank/DDBJ databases">
        <title>The genome of the haptophyte Pavlova lutheri (Diacronema luteri, Pavlovales) - a model for lipid biosynthesis in eukaryotic algae.</title>
        <authorList>
            <person name="Hulatt C.J."/>
            <person name="Posewitz M.C."/>
        </authorList>
    </citation>
    <scope>NUCLEOTIDE SEQUENCE</scope>
    <source>
        <strain evidence="2">NIVA-4/92</strain>
    </source>
</reference>
<evidence type="ECO:0000313" key="2">
    <source>
        <dbReference type="EMBL" id="KAG8469076.1"/>
    </source>
</evidence>
<gene>
    <name evidence="2" type="ORF">KFE25_007594</name>
</gene>
<proteinExistence type="predicted"/>
<evidence type="ECO:0000256" key="1">
    <source>
        <dbReference type="SAM" id="MobiDB-lite"/>
    </source>
</evidence>
<evidence type="ECO:0000313" key="3">
    <source>
        <dbReference type="Proteomes" id="UP000751190"/>
    </source>
</evidence>
<comment type="caution">
    <text evidence="2">The sequence shown here is derived from an EMBL/GenBank/DDBJ whole genome shotgun (WGS) entry which is preliminary data.</text>
</comment>
<accession>A0A8J5XHM4</accession>
<dbReference type="Proteomes" id="UP000751190">
    <property type="component" value="Unassembled WGS sequence"/>
</dbReference>
<name>A0A8J5XHM4_DIALT</name>
<feature type="region of interest" description="Disordered" evidence="1">
    <location>
        <begin position="48"/>
        <end position="72"/>
    </location>
</feature>
<dbReference type="EMBL" id="JAGTXO010000003">
    <property type="protein sequence ID" value="KAG8469076.1"/>
    <property type="molecule type" value="Genomic_DNA"/>
</dbReference>
<feature type="region of interest" description="Disordered" evidence="1">
    <location>
        <begin position="156"/>
        <end position="196"/>
    </location>
</feature>
<keyword evidence="3" id="KW-1185">Reference proteome</keyword>
<feature type="compositionally biased region" description="Pro residues" evidence="1">
    <location>
        <begin position="160"/>
        <end position="174"/>
    </location>
</feature>
<sequence length="225" mass="23707">MAAPQPEVAGDWEHGDARAELFATLRAQVEEAADLVARQHARLDWSDESFLPTLTPAAPQAAGADAERPGELTAEVRSWARIGAAGADNSGAPSLGYRPRTDVGLALYALLGAAPPSAEQMDVWLAARAHHAPADPSCQPFGAAHADSQRAVLLETPVRAGPPPPPQPPPPLPLPDRAQPWAQQHGAPALPPPAAEWPAGAFTSDLAFLERFEGVIRQGLIRARQ</sequence>
<dbReference type="AlphaFoldDB" id="A0A8J5XHM4"/>
<organism evidence="2 3">
    <name type="scientific">Diacronema lutheri</name>
    <name type="common">Unicellular marine alga</name>
    <name type="synonym">Monochrysis lutheri</name>
    <dbReference type="NCBI Taxonomy" id="2081491"/>
    <lineage>
        <taxon>Eukaryota</taxon>
        <taxon>Haptista</taxon>
        <taxon>Haptophyta</taxon>
        <taxon>Pavlovophyceae</taxon>
        <taxon>Pavlovales</taxon>
        <taxon>Pavlovaceae</taxon>
        <taxon>Diacronema</taxon>
    </lineage>
</organism>
<protein>
    <submittedName>
        <fullName evidence="2">Uncharacterized protein</fullName>
    </submittedName>
</protein>